<name>A0A0N4VSU6_HAEPC</name>
<accession>A0A0N4VSU6</accession>
<evidence type="ECO:0000313" key="1">
    <source>
        <dbReference type="WBParaSite" id="HPLM_0000036301-mRNA-1"/>
    </source>
</evidence>
<dbReference type="WBParaSite" id="HPLM_0000036301-mRNA-1">
    <property type="protein sequence ID" value="HPLM_0000036301-mRNA-1"/>
    <property type="gene ID" value="HPLM_0000036301"/>
</dbReference>
<reference evidence="1" key="1">
    <citation type="submission" date="2017-02" db="UniProtKB">
        <authorList>
            <consortium name="WormBaseParasite"/>
        </authorList>
    </citation>
    <scope>IDENTIFICATION</scope>
</reference>
<organism evidence="1">
    <name type="scientific">Haemonchus placei</name>
    <name type="common">Barber's pole worm</name>
    <dbReference type="NCBI Taxonomy" id="6290"/>
    <lineage>
        <taxon>Eukaryota</taxon>
        <taxon>Metazoa</taxon>
        <taxon>Ecdysozoa</taxon>
        <taxon>Nematoda</taxon>
        <taxon>Chromadorea</taxon>
        <taxon>Rhabditida</taxon>
        <taxon>Rhabditina</taxon>
        <taxon>Rhabditomorpha</taxon>
        <taxon>Strongyloidea</taxon>
        <taxon>Trichostrongylidae</taxon>
        <taxon>Haemonchus</taxon>
    </lineage>
</organism>
<sequence>LSSSKNFGTACTTNTFFGILAGKRSSKRVPTELTTLTEDALRKSIRIEWLKGLSVFKLIQSFPKGTRDISAPTDHQHSFRQRKSVSYRYKSILGSG</sequence>
<proteinExistence type="predicted"/>
<protein>
    <submittedName>
        <fullName evidence="1">Uncharacterized protein</fullName>
    </submittedName>
</protein>
<dbReference type="AlphaFoldDB" id="A0A0N4VSU6"/>